<proteinExistence type="predicted"/>
<gene>
    <name evidence="2" type="ORF">BW143_03250</name>
</gene>
<keyword evidence="1" id="KW-0812">Transmembrane</keyword>
<sequence length="110" mass="12473">MKFVVYAVQFGTAALLFLFSAFVSWYQGSELLNVPWEWKYSAKFTKLMYGADSIQNAGDISQLDFFVYAAKHTPASVVLMAVSLIYIMILACCLLLKTYLKRRKSALHKA</sequence>
<dbReference type="Pfam" id="PF14154">
    <property type="entry name" value="DUF4306"/>
    <property type="match status" value="1"/>
</dbReference>
<feature type="transmembrane region" description="Helical" evidence="1">
    <location>
        <begin position="75"/>
        <end position="96"/>
    </location>
</feature>
<protein>
    <recommendedName>
        <fullName evidence="4">DUF4306 domain-containing protein</fullName>
    </recommendedName>
</protein>
<accession>A0A1R1QX64</accession>
<evidence type="ECO:0008006" key="4">
    <source>
        <dbReference type="Google" id="ProtNLM"/>
    </source>
</evidence>
<keyword evidence="1" id="KW-0472">Membrane</keyword>
<dbReference type="PIRSF" id="PIRSF007103">
    <property type="entry name" value="UCP007103"/>
    <property type="match status" value="1"/>
</dbReference>
<dbReference type="Proteomes" id="UP000187367">
    <property type="component" value="Unassembled WGS sequence"/>
</dbReference>
<accession>A0A1R1S242</accession>
<feature type="transmembrane region" description="Helical" evidence="1">
    <location>
        <begin position="7"/>
        <end position="26"/>
    </location>
</feature>
<dbReference type="InterPro" id="IPR025440">
    <property type="entry name" value="DUF4306"/>
</dbReference>
<dbReference type="OrthoDB" id="2721142at2"/>
<dbReference type="RefSeq" id="WP_076760243.1">
    <property type="nucleotide sequence ID" value="NZ_JARMMH010000011.1"/>
</dbReference>
<evidence type="ECO:0000313" key="2">
    <source>
        <dbReference type="EMBL" id="OMI09237.1"/>
    </source>
</evidence>
<dbReference type="EMBL" id="MTJL01000005">
    <property type="protein sequence ID" value="OMI09237.1"/>
    <property type="molecule type" value="Genomic_DNA"/>
</dbReference>
<evidence type="ECO:0000313" key="3">
    <source>
        <dbReference type="Proteomes" id="UP000187367"/>
    </source>
</evidence>
<comment type="caution">
    <text evidence="2">The sequence shown here is derived from an EMBL/GenBank/DDBJ whole genome shotgun (WGS) entry which is preliminary data.</text>
</comment>
<dbReference type="InterPro" id="IPR016508">
    <property type="entry name" value="UCP007103"/>
</dbReference>
<dbReference type="AlphaFoldDB" id="A0A1R1S242"/>
<name>A0A1R1S242_9BACI</name>
<evidence type="ECO:0000256" key="1">
    <source>
        <dbReference type="SAM" id="Phobius"/>
    </source>
</evidence>
<keyword evidence="1" id="KW-1133">Transmembrane helix</keyword>
<organism evidence="2 3">
    <name type="scientific">Bacillus swezeyi</name>
    <dbReference type="NCBI Taxonomy" id="1925020"/>
    <lineage>
        <taxon>Bacteria</taxon>
        <taxon>Bacillati</taxon>
        <taxon>Bacillota</taxon>
        <taxon>Bacilli</taxon>
        <taxon>Bacillales</taxon>
        <taxon>Bacillaceae</taxon>
        <taxon>Bacillus</taxon>
    </lineage>
</organism>
<keyword evidence="3" id="KW-1185">Reference proteome</keyword>
<reference evidence="2 3" key="1">
    <citation type="submission" date="2017-01" db="EMBL/GenBank/DDBJ databases">
        <title>Bacillus phylogenomics.</title>
        <authorList>
            <person name="Dunlap C."/>
        </authorList>
    </citation>
    <scope>NUCLEOTIDE SEQUENCE [LARGE SCALE GENOMIC DNA]</scope>
    <source>
        <strain evidence="2 3">NRRL B-41282</strain>
    </source>
</reference>